<evidence type="ECO:0000313" key="2">
    <source>
        <dbReference type="Proteomes" id="UP000815325"/>
    </source>
</evidence>
<evidence type="ECO:0008006" key="3">
    <source>
        <dbReference type="Google" id="ProtNLM"/>
    </source>
</evidence>
<protein>
    <recommendedName>
        <fullName evidence="3">Encoded protein</fullName>
    </recommendedName>
</protein>
<dbReference type="EMBL" id="MU074660">
    <property type="protein sequence ID" value="KAF5825231.1"/>
    <property type="molecule type" value="Genomic_DNA"/>
</dbReference>
<dbReference type="Proteomes" id="UP000815325">
    <property type="component" value="Unassembled WGS sequence"/>
</dbReference>
<keyword evidence="2" id="KW-1185">Reference proteome</keyword>
<reference evidence="1" key="1">
    <citation type="submission" date="2017-08" db="EMBL/GenBank/DDBJ databases">
        <authorList>
            <person name="Polle J.E."/>
            <person name="Barry K."/>
            <person name="Cushman J."/>
            <person name="Schmutz J."/>
            <person name="Tran D."/>
            <person name="Hathwaick L.T."/>
            <person name="Yim W.C."/>
            <person name="Jenkins J."/>
            <person name="Mckie-Krisberg Z.M."/>
            <person name="Prochnik S."/>
            <person name="Lindquist E."/>
            <person name="Dockter R.B."/>
            <person name="Adam C."/>
            <person name="Molina H."/>
            <person name="Bunkerborg J."/>
            <person name="Jin E."/>
            <person name="Buchheim M."/>
            <person name="Magnuson J."/>
        </authorList>
    </citation>
    <scope>NUCLEOTIDE SEQUENCE</scope>
    <source>
        <strain evidence="1">CCAP 19/18</strain>
    </source>
</reference>
<comment type="caution">
    <text evidence="1">The sequence shown here is derived from an EMBL/GenBank/DDBJ whole genome shotgun (WGS) entry which is preliminary data.</text>
</comment>
<gene>
    <name evidence="1" type="ORF">DUNSADRAFT_13359</name>
</gene>
<evidence type="ECO:0000313" key="1">
    <source>
        <dbReference type="EMBL" id="KAF5825231.1"/>
    </source>
</evidence>
<proteinExistence type="predicted"/>
<organism evidence="1 2">
    <name type="scientific">Dunaliella salina</name>
    <name type="common">Green alga</name>
    <name type="synonym">Protococcus salinus</name>
    <dbReference type="NCBI Taxonomy" id="3046"/>
    <lineage>
        <taxon>Eukaryota</taxon>
        <taxon>Viridiplantae</taxon>
        <taxon>Chlorophyta</taxon>
        <taxon>core chlorophytes</taxon>
        <taxon>Chlorophyceae</taxon>
        <taxon>CS clade</taxon>
        <taxon>Chlamydomonadales</taxon>
        <taxon>Dunaliellaceae</taxon>
        <taxon>Dunaliella</taxon>
    </lineage>
</organism>
<sequence>MQLMKWSKTTQPLARFVLAVTSSSTAMHTWIWRAVRIIVTFATKGTLIEGTPT</sequence>
<name>A0ABQ7FR53_DUNSA</name>
<accession>A0ABQ7FR53</accession>